<comment type="caution">
    <text evidence="9">The sequence shown here is derived from an EMBL/GenBank/DDBJ whole genome shotgun (WGS) entry which is preliminary data.</text>
</comment>
<evidence type="ECO:0000256" key="4">
    <source>
        <dbReference type="ARBA" id="ARBA00022490"/>
    </source>
</evidence>
<dbReference type="InterPro" id="IPR036388">
    <property type="entry name" value="WH-like_DNA-bd_sf"/>
</dbReference>
<evidence type="ECO:0000313" key="9">
    <source>
        <dbReference type="EMBL" id="RDD61576.1"/>
    </source>
</evidence>
<dbReference type="Gene3D" id="1.10.10.10">
    <property type="entry name" value="Winged helix-like DNA-binding domain superfamily/Winged helix DNA-binding domain"/>
    <property type="match status" value="2"/>
</dbReference>
<dbReference type="PANTHER" id="PTHR33602:SF1">
    <property type="entry name" value="REGULATORY PROTEIN RECX FAMILY PROTEIN"/>
    <property type="match status" value="1"/>
</dbReference>
<keyword evidence="10" id="KW-1185">Reference proteome</keyword>
<evidence type="ECO:0000256" key="1">
    <source>
        <dbReference type="ARBA" id="ARBA00004496"/>
    </source>
</evidence>
<name>A0A369TF96_9PROT</name>
<dbReference type="Pfam" id="PF02631">
    <property type="entry name" value="RecX_HTH2"/>
    <property type="match status" value="1"/>
</dbReference>
<reference evidence="9 10" key="1">
    <citation type="submission" date="2018-07" db="EMBL/GenBank/DDBJ databases">
        <title>Venubactetium sediminum gen. nov., sp. nov., isolated from a marine solar saltern.</title>
        <authorList>
            <person name="Wang S."/>
        </authorList>
    </citation>
    <scope>NUCLEOTIDE SEQUENCE [LARGE SCALE GENOMIC DNA]</scope>
    <source>
        <strain evidence="9 10">WD2A32</strain>
    </source>
</reference>
<dbReference type="InterPro" id="IPR053925">
    <property type="entry name" value="RecX_HTH_3rd"/>
</dbReference>
<dbReference type="GO" id="GO:0006282">
    <property type="term" value="P:regulation of DNA repair"/>
    <property type="evidence" value="ECO:0007669"/>
    <property type="project" value="UniProtKB-UniRule"/>
</dbReference>
<dbReference type="Pfam" id="PF21981">
    <property type="entry name" value="RecX_HTH3"/>
    <property type="match status" value="1"/>
</dbReference>
<evidence type="ECO:0000256" key="6">
    <source>
        <dbReference type="SAM" id="MobiDB-lite"/>
    </source>
</evidence>
<dbReference type="Proteomes" id="UP000253941">
    <property type="component" value="Unassembled WGS sequence"/>
</dbReference>
<comment type="function">
    <text evidence="5">Modulates RecA activity.</text>
</comment>
<feature type="domain" description="RecX second three-helical" evidence="7">
    <location>
        <begin position="88"/>
        <end position="128"/>
    </location>
</feature>
<organism evidence="9 10">
    <name type="scientific">Ferruginivarius sediminum</name>
    <dbReference type="NCBI Taxonomy" id="2661937"/>
    <lineage>
        <taxon>Bacteria</taxon>
        <taxon>Pseudomonadati</taxon>
        <taxon>Pseudomonadota</taxon>
        <taxon>Alphaproteobacteria</taxon>
        <taxon>Rhodospirillales</taxon>
        <taxon>Rhodospirillaceae</taxon>
        <taxon>Ferruginivarius</taxon>
    </lineage>
</organism>
<evidence type="ECO:0000256" key="3">
    <source>
        <dbReference type="ARBA" id="ARBA00018111"/>
    </source>
</evidence>
<evidence type="ECO:0000313" key="10">
    <source>
        <dbReference type="Proteomes" id="UP000253941"/>
    </source>
</evidence>
<proteinExistence type="inferred from homology"/>
<comment type="similarity">
    <text evidence="2 5">Belongs to the RecX family.</text>
</comment>
<sequence>MDSKPNSRGTGEYARERKQRGPKRATPEYLEKAALHYLERYASSAANLRRVLMGKVERSARAHGTDREDGARAVEHILRRFLDSGLLDDRAYAEGRAVTLHRAGHSMPAIRARLGQKGIDADTIDAALERLEDEAAKPELAAALRYARKRRLGPYRRDGRRERRERDMAALARKGFPPDLARRIVDADDLAELEEEAGALPGPLG</sequence>
<evidence type="ECO:0000256" key="2">
    <source>
        <dbReference type="ARBA" id="ARBA00009695"/>
    </source>
</evidence>
<dbReference type="GO" id="GO:0005737">
    <property type="term" value="C:cytoplasm"/>
    <property type="evidence" value="ECO:0007669"/>
    <property type="project" value="UniProtKB-SubCell"/>
</dbReference>
<dbReference type="AlphaFoldDB" id="A0A369TF96"/>
<feature type="region of interest" description="Disordered" evidence="6">
    <location>
        <begin position="1"/>
        <end position="27"/>
    </location>
</feature>
<dbReference type="InterPro" id="IPR053924">
    <property type="entry name" value="RecX_HTH_2nd"/>
</dbReference>
<evidence type="ECO:0000256" key="5">
    <source>
        <dbReference type="HAMAP-Rule" id="MF_01114"/>
    </source>
</evidence>
<keyword evidence="4 5" id="KW-0963">Cytoplasm</keyword>
<dbReference type="PANTHER" id="PTHR33602">
    <property type="entry name" value="REGULATORY PROTEIN RECX FAMILY PROTEIN"/>
    <property type="match status" value="1"/>
</dbReference>
<gene>
    <name evidence="5" type="primary">recX</name>
    <name evidence="9" type="ORF">DRB17_12775</name>
</gene>
<feature type="domain" description="RecX third three-helical" evidence="8">
    <location>
        <begin position="142"/>
        <end position="185"/>
    </location>
</feature>
<dbReference type="EMBL" id="QPMH01000011">
    <property type="protein sequence ID" value="RDD61576.1"/>
    <property type="molecule type" value="Genomic_DNA"/>
</dbReference>
<comment type="subcellular location">
    <subcellularLocation>
        <location evidence="1 5">Cytoplasm</location>
    </subcellularLocation>
</comment>
<dbReference type="HAMAP" id="MF_01114">
    <property type="entry name" value="RecX"/>
    <property type="match status" value="1"/>
</dbReference>
<protein>
    <recommendedName>
        <fullName evidence="3 5">Regulatory protein RecX</fullName>
    </recommendedName>
</protein>
<dbReference type="InterPro" id="IPR003783">
    <property type="entry name" value="Regulatory_RecX"/>
</dbReference>
<evidence type="ECO:0000259" key="7">
    <source>
        <dbReference type="Pfam" id="PF02631"/>
    </source>
</evidence>
<accession>A0A369TF96</accession>
<evidence type="ECO:0000259" key="8">
    <source>
        <dbReference type="Pfam" id="PF21981"/>
    </source>
</evidence>